<organism evidence="2 3">
    <name type="scientific">Clonostachys solani</name>
    <dbReference type="NCBI Taxonomy" id="160281"/>
    <lineage>
        <taxon>Eukaryota</taxon>
        <taxon>Fungi</taxon>
        <taxon>Dikarya</taxon>
        <taxon>Ascomycota</taxon>
        <taxon>Pezizomycotina</taxon>
        <taxon>Sordariomycetes</taxon>
        <taxon>Hypocreomycetidae</taxon>
        <taxon>Hypocreales</taxon>
        <taxon>Bionectriaceae</taxon>
        <taxon>Clonostachys</taxon>
    </lineage>
</organism>
<feature type="transmembrane region" description="Helical" evidence="1">
    <location>
        <begin position="66"/>
        <end position="89"/>
    </location>
</feature>
<evidence type="ECO:0000313" key="2">
    <source>
        <dbReference type="EMBL" id="CAH0051296.1"/>
    </source>
</evidence>
<dbReference type="Proteomes" id="UP000775872">
    <property type="component" value="Unassembled WGS sequence"/>
</dbReference>
<sequence>MSLSAYVAAFKNTPHALYPLGAGLLITSSMLFGNIGLSLAGPLPIITEKLGDSTLGTKQKIRVWRLFYDAATPFIVGGTLATVALHGGAVYLTKNVTVKQLATASAVLSGIVLPFTLAFIMPINKALIYLDEKDISKSESRQARALIKQWDVLHKARFIFYGTGWLLSLAAIGVGLHKRVDAKGLVTGSWFA</sequence>
<keyword evidence="1" id="KW-0812">Transmembrane</keyword>
<feature type="transmembrane region" description="Helical" evidence="1">
    <location>
        <begin position="158"/>
        <end position="176"/>
    </location>
</feature>
<dbReference type="InterPro" id="IPR013901">
    <property type="entry name" value="Anthrone_oxy"/>
</dbReference>
<dbReference type="AlphaFoldDB" id="A0A9N9Z976"/>
<comment type="caution">
    <text evidence="2">The sequence shown here is derived from an EMBL/GenBank/DDBJ whole genome shotgun (WGS) entry which is preliminary data.</text>
</comment>
<evidence type="ECO:0008006" key="4">
    <source>
        <dbReference type="Google" id="ProtNLM"/>
    </source>
</evidence>
<reference evidence="2 3" key="2">
    <citation type="submission" date="2021-10" db="EMBL/GenBank/DDBJ databases">
        <authorList>
            <person name="Piombo E."/>
        </authorList>
    </citation>
    <scope>NUCLEOTIDE SEQUENCE [LARGE SCALE GENOMIC DNA]</scope>
</reference>
<keyword evidence="1" id="KW-1133">Transmembrane helix</keyword>
<dbReference type="Pfam" id="PF08592">
    <property type="entry name" value="Anthrone_oxy"/>
    <property type="match status" value="1"/>
</dbReference>
<dbReference type="EMBL" id="CABFOC020000040">
    <property type="protein sequence ID" value="CAH0051296.1"/>
    <property type="molecule type" value="Genomic_DNA"/>
</dbReference>
<dbReference type="OrthoDB" id="5954308at2759"/>
<keyword evidence="3" id="KW-1185">Reference proteome</keyword>
<evidence type="ECO:0000313" key="3">
    <source>
        <dbReference type="Proteomes" id="UP000775872"/>
    </source>
</evidence>
<feature type="transmembrane region" description="Helical" evidence="1">
    <location>
        <begin position="101"/>
        <end position="123"/>
    </location>
</feature>
<reference evidence="3" key="1">
    <citation type="submission" date="2019-06" db="EMBL/GenBank/DDBJ databases">
        <authorList>
            <person name="Broberg M."/>
        </authorList>
    </citation>
    <scope>NUCLEOTIDE SEQUENCE [LARGE SCALE GENOMIC DNA]</scope>
</reference>
<keyword evidence="1" id="KW-0472">Membrane</keyword>
<evidence type="ECO:0000256" key="1">
    <source>
        <dbReference type="SAM" id="Phobius"/>
    </source>
</evidence>
<gene>
    <name evidence="2" type="ORF">CSOL1703_00014617</name>
</gene>
<name>A0A9N9Z976_9HYPO</name>
<accession>A0A9N9Z976</accession>
<feature type="transmembrane region" description="Helical" evidence="1">
    <location>
        <begin position="20"/>
        <end position="45"/>
    </location>
</feature>
<protein>
    <recommendedName>
        <fullName evidence="4">DUF1772-domain-containing protein</fullName>
    </recommendedName>
</protein>
<proteinExistence type="predicted"/>